<evidence type="ECO:0000313" key="1">
    <source>
        <dbReference type="EMBL" id="SEG21678.1"/>
    </source>
</evidence>
<accession>A0A1H5YCF3</accession>
<proteinExistence type="predicted"/>
<reference evidence="1 2" key="1">
    <citation type="submission" date="2016-10" db="EMBL/GenBank/DDBJ databases">
        <authorList>
            <person name="de Groot N.N."/>
        </authorList>
    </citation>
    <scope>NUCLEOTIDE SEQUENCE [LARGE SCALE GENOMIC DNA]</scope>
    <source>
        <strain evidence="1 2">CGMCC 4.7037</strain>
    </source>
</reference>
<dbReference type="AlphaFoldDB" id="A0A1H5YCF3"/>
<dbReference type="Proteomes" id="UP000236732">
    <property type="component" value="Unassembled WGS sequence"/>
</dbReference>
<name>A0A1H5YCF3_9ACTN</name>
<dbReference type="EMBL" id="FNVT01000002">
    <property type="protein sequence ID" value="SEG21678.1"/>
    <property type="molecule type" value="Genomic_DNA"/>
</dbReference>
<evidence type="ECO:0008006" key="3">
    <source>
        <dbReference type="Google" id="ProtNLM"/>
    </source>
</evidence>
<keyword evidence="2" id="KW-1185">Reference proteome</keyword>
<dbReference type="OrthoDB" id="9984208at2"/>
<protein>
    <recommendedName>
        <fullName evidence="3">CBS domain-containing protein</fullName>
    </recommendedName>
</protein>
<sequence length="168" mass="17376">MGEVTSGRPVSELADADFLHGQSVPEQVGERPFVLVDAQGRTAGLVGPTGPGPAIAIPADTPLAVVLNSEEVLDALLAGADALVLTDLGERPVGVVPVSVIRAELARALADPHELGAGGGLGRPRSLAPPLRIRCRTCGEVNTFARFQQTQTYDCVSGHEFVPFYGAG</sequence>
<gene>
    <name evidence="1" type="ORF">SAMN05444920_102229</name>
</gene>
<dbReference type="RefSeq" id="WP_103954950.1">
    <property type="nucleotide sequence ID" value="NZ_FNVT01000002.1"/>
</dbReference>
<organism evidence="1 2">
    <name type="scientific">Nonomuraea solani</name>
    <dbReference type="NCBI Taxonomy" id="1144553"/>
    <lineage>
        <taxon>Bacteria</taxon>
        <taxon>Bacillati</taxon>
        <taxon>Actinomycetota</taxon>
        <taxon>Actinomycetes</taxon>
        <taxon>Streptosporangiales</taxon>
        <taxon>Streptosporangiaceae</taxon>
        <taxon>Nonomuraea</taxon>
    </lineage>
</organism>
<evidence type="ECO:0000313" key="2">
    <source>
        <dbReference type="Proteomes" id="UP000236732"/>
    </source>
</evidence>